<keyword evidence="13 14" id="KW-0998">Cell outer membrane</keyword>
<dbReference type="SUPFAM" id="SSF56935">
    <property type="entry name" value="Porins"/>
    <property type="match status" value="1"/>
</dbReference>
<dbReference type="InterPro" id="IPR011662">
    <property type="entry name" value="Secretin/TonB_short_N"/>
</dbReference>
<evidence type="ECO:0000256" key="16">
    <source>
        <dbReference type="RuleBase" id="RU003357"/>
    </source>
</evidence>
<comment type="similarity">
    <text evidence="2 14 16">Belongs to the TonB-dependent receptor family.</text>
</comment>
<name>A0A1C3JWB1_9BURK</name>
<keyword evidence="4 14" id="KW-1134">Transmembrane beta strand</keyword>
<evidence type="ECO:0000256" key="3">
    <source>
        <dbReference type="ARBA" id="ARBA00022448"/>
    </source>
</evidence>
<evidence type="ECO:0000256" key="8">
    <source>
        <dbReference type="ARBA" id="ARBA00023004"/>
    </source>
</evidence>
<feature type="short sequence motif" description="TonB C-terminal box" evidence="15">
    <location>
        <begin position="793"/>
        <end position="810"/>
    </location>
</feature>
<dbReference type="PANTHER" id="PTHR32552:SF74">
    <property type="entry name" value="HYDROXAMATE SIDEROPHORE RECEPTOR FHUE"/>
    <property type="match status" value="1"/>
</dbReference>
<keyword evidence="11 14" id="KW-0472">Membrane</keyword>
<accession>A0A1C3JWB1</accession>
<dbReference type="InterPro" id="IPR010917">
    <property type="entry name" value="TonB_rcpt_CS"/>
</dbReference>
<dbReference type="PANTHER" id="PTHR32552">
    <property type="entry name" value="FERRICHROME IRON RECEPTOR-RELATED"/>
    <property type="match status" value="1"/>
</dbReference>
<evidence type="ECO:0000256" key="9">
    <source>
        <dbReference type="ARBA" id="ARBA00023065"/>
    </source>
</evidence>
<dbReference type="KEGG" id="odi:ODI_R3578"/>
<dbReference type="GO" id="GO:0009279">
    <property type="term" value="C:cell outer membrane"/>
    <property type="evidence" value="ECO:0007669"/>
    <property type="project" value="UniProtKB-SubCell"/>
</dbReference>
<reference evidence="19 21" key="1">
    <citation type="submission" date="2016-06" db="EMBL/GenBank/DDBJ databases">
        <authorList>
            <person name="Kjaerup R.B."/>
            <person name="Dalgaard T.S."/>
            <person name="Juul-Madsen H.R."/>
        </authorList>
    </citation>
    <scope>NUCLEOTIDE SEQUENCE [LARGE SCALE GENOMIC DNA]</scope>
    <source>
        <strain evidence="19">Orrdi1</strain>
    </source>
</reference>
<keyword evidence="8" id="KW-0408">Iron</keyword>
<dbReference type="EMBL" id="LT907988">
    <property type="protein sequence ID" value="SOE51627.1"/>
    <property type="molecule type" value="Genomic_DNA"/>
</dbReference>
<dbReference type="InterPro" id="IPR000531">
    <property type="entry name" value="Beta-barrel_TonB"/>
</dbReference>
<evidence type="ECO:0000313" key="21">
    <source>
        <dbReference type="Proteomes" id="UP000078558"/>
    </source>
</evidence>
<dbReference type="RefSeq" id="WP_197707107.1">
    <property type="nucleotide sequence ID" value="NZ_LT907988.1"/>
</dbReference>
<reference evidence="20 21" key="2">
    <citation type="submission" date="2017-08" db="EMBL/GenBank/DDBJ databases">
        <authorList>
            <person name="de Groot N.N."/>
        </authorList>
    </citation>
    <scope>NUCLEOTIDE SEQUENCE [LARGE SCALE GENOMIC DNA]</scope>
    <source>
        <strain evidence="20">Orrdi1</strain>
    </source>
</reference>
<proteinExistence type="inferred from homology"/>
<evidence type="ECO:0000313" key="19">
    <source>
        <dbReference type="EMBL" id="SBT23551.1"/>
    </source>
</evidence>
<evidence type="ECO:0000259" key="18">
    <source>
        <dbReference type="SMART" id="SM00965"/>
    </source>
</evidence>
<feature type="region of interest" description="Disordered" evidence="17">
    <location>
        <begin position="1"/>
        <end position="22"/>
    </location>
</feature>
<dbReference type="Proteomes" id="UP000078558">
    <property type="component" value="Chromosome I"/>
</dbReference>
<keyword evidence="21" id="KW-1185">Reference proteome</keyword>
<evidence type="ECO:0000256" key="5">
    <source>
        <dbReference type="ARBA" id="ARBA00022496"/>
    </source>
</evidence>
<dbReference type="GO" id="GO:0015891">
    <property type="term" value="P:siderophore transport"/>
    <property type="evidence" value="ECO:0007669"/>
    <property type="project" value="InterPro"/>
</dbReference>
<evidence type="ECO:0000256" key="12">
    <source>
        <dbReference type="ARBA" id="ARBA00023170"/>
    </source>
</evidence>
<dbReference type="SMART" id="SM00965">
    <property type="entry name" value="STN"/>
    <property type="match status" value="1"/>
</dbReference>
<dbReference type="GO" id="GO:0015344">
    <property type="term" value="F:siderophore uptake transmembrane transporter activity"/>
    <property type="evidence" value="ECO:0007669"/>
    <property type="project" value="TreeGrafter"/>
</dbReference>
<keyword evidence="6 14" id="KW-0812">Transmembrane</keyword>
<keyword evidence="5" id="KW-0410">Iron transport</keyword>
<keyword evidence="9" id="KW-0406">Ion transport</keyword>
<dbReference type="FunFam" id="2.170.130.10:FF:000010">
    <property type="entry name" value="Ferripyoverdine receptor"/>
    <property type="match status" value="1"/>
</dbReference>
<sequence length="810" mass="87821">MKNDVLCKTAPQGRNDSLAPPRQACGNTLVAGKLLAVALAIALGTTPPAASAQDTAVQITLAAQPLGQALLQLGRETSLQIFYAQDLVRGLQAPPVSGTLTPEAALKALLQGSGIGYTRNGNNVTLTRSSTSLLAPVTVQGRYEATTEGTGSYLARQTAAATGLQLSPRETPQSVSVVTRQQMEDLNVTTLGETLKTVTGLVTTSSDIDRTDIHSRGFYVDTYQYDGVPISTQNDFFGTSTFDPILYDRVEVVRGATGLMTGAGNPGASVNVVRKRATSKTFTGAIGLGAGSWDHHRATVDLSTPLNESGSLRGRVTGMAEERDSYLDRYASRNRAFLATVEADLSADTTLRVGVEHQAKRPDALTWGGLPMLFSDGSSASWPRRFSIAADWTRWDTTNDTVYASLEHRFENDWAITANLSRLDSEYDSRLIYLYGTPDRLTGNGLSALQNRSHQEFDQNSGSLQASGPFQLFGHRHEAVLGVVGNHSNYRYGNHAPLSTAPVGSIYDWDGSYPEPAWGDFNWLGKQKTRQTALFGAMRLSLTDSLKLVIGGRQNRWKRESGTDTMKHDVFTPYAGILYDIDAVYSVYASYTDIFQPQSYRDAGGDFLDPVKGKSYEAGVKADYFDGGLTTALSVFRIEQDNVAERDGENTVPGTAEFAYRGAKGITSEGFELQASGEITPGLQVSAGFSRALVRDVDGSRYNPYRPQNLAHLFTTYLVPGTSGKLTVGGGVQWRSGVYYARTLNGAQARVEQGSVLLASLMAHYRFTPNLSTQLNVSNLFDKHYVDLSGDGQGFYGAPRRVMMTARYTF</sequence>
<dbReference type="CDD" id="cd01347">
    <property type="entry name" value="ligand_gated_channel"/>
    <property type="match status" value="1"/>
</dbReference>
<evidence type="ECO:0000256" key="11">
    <source>
        <dbReference type="ARBA" id="ARBA00023136"/>
    </source>
</evidence>
<dbReference type="PROSITE" id="PS52016">
    <property type="entry name" value="TONB_DEPENDENT_REC_3"/>
    <property type="match status" value="1"/>
</dbReference>
<dbReference type="Pfam" id="PF00593">
    <property type="entry name" value="TonB_dep_Rec_b-barrel"/>
    <property type="match status" value="1"/>
</dbReference>
<comment type="subcellular location">
    <subcellularLocation>
        <location evidence="1 14">Cell outer membrane</location>
        <topology evidence="1 14">Multi-pass membrane protein</topology>
    </subcellularLocation>
</comment>
<dbReference type="Gene3D" id="2.170.130.10">
    <property type="entry name" value="TonB-dependent receptor, plug domain"/>
    <property type="match status" value="1"/>
</dbReference>
<keyword evidence="10 16" id="KW-0798">TonB box</keyword>
<dbReference type="InterPro" id="IPR010105">
    <property type="entry name" value="TonB_sidphr_rcpt"/>
</dbReference>
<dbReference type="InterPro" id="IPR037066">
    <property type="entry name" value="Plug_dom_sf"/>
</dbReference>
<dbReference type="Pfam" id="PF07660">
    <property type="entry name" value="STN"/>
    <property type="match status" value="1"/>
</dbReference>
<evidence type="ECO:0000256" key="14">
    <source>
        <dbReference type="PROSITE-ProRule" id="PRU01360"/>
    </source>
</evidence>
<evidence type="ECO:0000256" key="10">
    <source>
        <dbReference type="ARBA" id="ARBA00023077"/>
    </source>
</evidence>
<feature type="domain" description="Secretin/TonB short N-terminal" evidence="18">
    <location>
        <begin position="79"/>
        <end position="129"/>
    </location>
</feature>
<dbReference type="GO" id="GO:0038023">
    <property type="term" value="F:signaling receptor activity"/>
    <property type="evidence" value="ECO:0007669"/>
    <property type="project" value="InterPro"/>
</dbReference>
<evidence type="ECO:0000256" key="17">
    <source>
        <dbReference type="SAM" id="MobiDB-lite"/>
    </source>
</evidence>
<evidence type="ECO:0000313" key="20">
    <source>
        <dbReference type="EMBL" id="SOE51627.1"/>
    </source>
</evidence>
<protein>
    <submittedName>
        <fullName evidence="19 20">OMR family iron-siderophore receptor</fullName>
    </submittedName>
</protein>
<dbReference type="AlphaFoldDB" id="A0A1C3JWB1"/>
<dbReference type="EMBL" id="FLRC01000001">
    <property type="protein sequence ID" value="SBT23551.1"/>
    <property type="molecule type" value="Genomic_DNA"/>
</dbReference>
<evidence type="ECO:0000256" key="13">
    <source>
        <dbReference type="ARBA" id="ARBA00023237"/>
    </source>
</evidence>
<keyword evidence="3 14" id="KW-0813">Transport</keyword>
<evidence type="ECO:0000256" key="1">
    <source>
        <dbReference type="ARBA" id="ARBA00004571"/>
    </source>
</evidence>
<dbReference type="InterPro" id="IPR012910">
    <property type="entry name" value="Plug_dom"/>
</dbReference>
<evidence type="ECO:0000256" key="6">
    <source>
        <dbReference type="ARBA" id="ARBA00022692"/>
    </source>
</evidence>
<dbReference type="Gene3D" id="3.55.50.30">
    <property type="match status" value="1"/>
</dbReference>
<evidence type="ECO:0000256" key="7">
    <source>
        <dbReference type="ARBA" id="ARBA00022729"/>
    </source>
</evidence>
<dbReference type="NCBIfam" id="TIGR01783">
    <property type="entry name" value="TonB-siderophor"/>
    <property type="match status" value="1"/>
</dbReference>
<dbReference type="STRING" id="1851544.ODI_00087"/>
<evidence type="ECO:0000256" key="15">
    <source>
        <dbReference type="PROSITE-ProRule" id="PRU10144"/>
    </source>
</evidence>
<dbReference type="Pfam" id="PF07715">
    <property type="entry name" value="Plug"/>
    <property type="match status" value="1"/>
</dbReference>
<gene>
    <name evidence="19" type="ORF">ODI_00087</name>
    <name evidence="20" type="ORF">ODI_R3578</name>
</gene>
<dbReference type="Gene3D" id="2.40.170.20">
    <property type="entry name" value="TonB-dependent receptor, beta-barrel domain"/>
    <property type="match status" value="1"/>
</dbReference>
<keyword evidence="7" id="KW-0732">Signal</keyword>
<dbReference type="PROSITE" id="PS01156">
    <property type="entry name" value="TONB_DEPENDENT_REC_2"/>
    <property type="match status" value="1"/>
</dbReference>
<keyword evidence="12 19" id="KW-0675">Receptor</keyword>
<dbReference type="InterPro" id="IPR036942">
    <property type="entry name" value="Beta-barrel_TonB_sf"/>
</dbReference>
<dbReference type="InterPro" id="IPR039426">
    <property type="entry name" value="TonB-dep_rcpt-like"/>
</dbReference>
<evidence type="ECO:0000256" key="4">
    <source>
        <dbReference type="ARBA" id="ARBA00022452"/>
    </source>
</evidence>
<organism evidence="19 21">
    <name type="scientific">Orrella dioscoreae</name>
    <dbReference type="NCBI Taxonomy" id="1851544"/>
    <lineage>
        <taxon>Bacteria</taxon>
        <taxon>Pseudomonadati</taxon>
        <taxon>Pseudomonadota</taxon>
        <taxon>Betaproteobacteria</taxon>
        <taxon>Burkholderiales</taxon>
        <taxon>Alcaligenaceae</taxon>
        <taxon>Orrella</taxon>
    </lineage>
</organism>
<evidence type="ECO:0000256" key="2">
    <source>
        <dbReference type="ARBA" id="ARBA00009810"/>
    </source>
</evidence>